<keyword evidence="6 13" id="KW-0347">Helicase</keyword>
<dbReference type="Gene3D" id="1.10.860.10">
    <property type="entry name" value="DNAb Helicase, Chain A"/>
    <property type="match status" value="1"/>
</dbReference>
<dbReference type="KEGG" id="lau:G293_00230"/>
<dbReference type="GO" id="GO:0005829">
    <property type="term" value="C:cytosol"/>
    <property type="evidence" value="ECO:0007669"/>
    <property type="project" value="TreeGrafter"/>
</dbReference>
<evidence type="ECO:0000256" key="4">
    <source>
        <dbReference type="ARBA" id="ARBA00022741"/>
    </source>
</evidence>
<accession>A0A0G3I5G2</accession>
<keyword evidence="4" id="KW-0547">Nucleotide-binding</keyword>
<dbReference type="GO" id="GO:0006269">
    <property type="term" value="P:DNA replication, synthesis of primer"/>
    <property type="evidence" value="ECO:0007669"/>
    <property type="project" value="UniProtKB-KW"/>
</dbReference>
<dbReference type="RefSeq" id="WP_047263802.1">
    <property type="nucleotide sequence ID" value="NZ_CP004021.1"/>
</dbReference>
<evidence type="ECO:0000256" key="3">
    <source>
        <dbReference type="ARBA" id="ARBA00022705"/>
    </source>
</evidence>
<organism evidence="13 14">
    <name type="scientific">Candidatus Liberibacter africanus PTSAPSY</name>
    <dbReference type="NCBI Taxonomy" id="1277257"/>
    <lineage>
        <taxon>Bacteria</taxon>
        <taxon>Pseudomonadati</taxon>
        <taxon>Pseudomonadota</taxon>
        <taxon>Alphaproteobacteria</taxon>
        <taxon>Hyphomicrobiales</taxon>
        <taxon>Rhizobiaceae</taxon>
        <taxon>Liberibacter</taxon>
    </lineage>
</organism>
<dbReference type="GO" id="GO:0016787">
    <property type="term" value="F:hydrolase activity"/>
    <property type="evidence" value="ECO:0007669"/>
    <property type="project" value="UniProtKB-KW"/>
</dbReference>
<dbReference type="InterPro" id="IPR027417">
    <property type="entry name" value="P-loop_NTPase"/>
</dbReference>
<dbReference type="Pfam" id="PF00772">
    <property type="entry name" value="DnaB"/>
    <property type="match status" value="1"/>
</dbReference>
<evidence type="ECO:0000256" key="7">
    <source>
        <dbReference type="ARBA" id="ARBA00022840"/>
    </source>
</evidence>
<evidence type="ECO:0000256" key="1">
    <source>
        <dbReference type="ARBA" id="ARBA00008428"/>
    </source>
</evidence>
<feature type="domain" description="SF4 helicase" evidence="12">
    <location>
        <begin position="186"/>
        <end position="474"/>
    </location>
</feature>
<sequence length="474" mass="53859">MTIIENDFFIEFEQEVLGSLLLKGDLKLIINFLNEKHFIDPVHSEVFRAIKLAYERFNIINPLLVKKVMNAEIISNFETKTKTPFTIYITNLLTLASAISSEVINAARRVVQQWARIQISKVAKKLALQTSDPSCNTITITRKAMQNFEDIISEFQLSNTQCTRSSCTSIANAATTAMKLATKQENESEYPNITWGLKKIDHLMGGVQLRELTLIGARPSMGKTTFALSIALHMAMSGHGVAFFSLEMDREKLGARAISNLLYQSPSQIPYINLIRGEITQEQHRVFHKICKKLQDFPLIIDDRPFPGIVEIRTRSEQIAEQAQKSSKNLQVIIIDHLGLIRPSNRYQGNRIYEIAEITASLKMLARELNVAIILLSQLNRSVETRMNKVPQLSDLRDSGAIEQDADTIAFLYREAYYLARETGGTSDDIFERRDKLENNEKKMDFIIAKQRNGPIESFSLFADMPHSIIKDEK</sequence>
<dbReference type="Pfam" id="PF03796">
    <property type="entry name" value="DnaB_C"/>
    <property type="match status" value="1"/>
</dbReference>
<dbReference type="Gene3D" id="3.40.50.300">
    <property type="entry name" value="P-loop containing nucleotide triphosphate hydrolases"/>
    <property type="match status" value="1"/>
</dbReference>
<dbReference type="GO" id="GO:0005524">
    <property type="term" value="F:ATP binding"/>
    <property type="evidence" value="ECO:0007669"/>
    <property type="project" value="UniProtKB-KW"/>
</dbReference>
<evidence type="ECO:0000256" key="8">
    <source>
        <dbReference type="ARBA" id="ARBA00023125"/>
    </source>
</evidence>
<dbReference type="EMBL" id="CP004021">
    <property type="protein sequence ID" value="AKK19703.1"/>
    <property type="molecule type" value="Genomic_DNA"/>
</dbReference>
<dbReference type="InterPro" id="IPR007694">
    <property type="entry name" value="DNA_helicase_DnaB-like_C"/>
</dbReference>
<dbReference type="PANTHER" id="PTHR30153">
    <property type="entry name" value="REPLICATIVE DNA HELICASE DNAB"/>
    <property type="match status" value="1"/>
</dbReference>
<dbReference type="STRING" id="1277257.G293_00230"/>
<dbReference type="GO" id="GO:0003677">
    <property type="term" value="F:DNA binding"/>
    <property type="evidence" value="ECO:0007669"/>
    <property type="project" value="UniProtKB-KW"/>
</dbReference>
<comment type="similarity">
    <text evidence="1">Belongs to the helicase family. DnaB subfamily.</text>
</comment>
<dbReference type="PANTHER" id="PTHR30153:SF2">
    <property type="entry name" value="REPLICATIVE DNA HELICASE"/>
    <property type="match status" value="1"/>
</dbReference>
<dbReference type="InterPro" id="IPR036185">
    <property type="entry name" value="DNA_heli_DnaB-like_N_sf"/>
</dbReference>
<dbReference type="EC" id="5.6.2.3" evidence="10"/>
<dbReference type="InterPro" id="IPR016136">
    <property type="entry name" value="DNA_helicase_N/primase_C"/>
</dbReference>
<dbReference type="AlphaFoldDB" id="A0A0G3I5G2"/>
<evidence type="ECO:0000256" key="5">
    <source>
        <dbReference type="ARBA" id="ARBA00022801"/>
    </source>
</evidence>
<comment type="catalytic activity">
    <reaction evidence="11">
        <text>ATP + H2O = ADP + phosphate + H(+)</text>
        <dbReference type="Rhea" id="RHEA:13065"/>
        <dbReference type="ChEBI" id="CHEBI:15377"/>
        <dbReference type="ChEBI" id="CHEBI:15378"/>
        <dbReference type="ChEBI" id="CHEBI:30616"/>
        <dbReference type="ChEBI" id="CHEBI:43474"/>
        <dbReference type="ChEBI" id="CHEBI:456216"/>
        <dbReference type="EC" id="5.6.2.3"/>
    </reaction>
</comment>
<dbReference type="PROSITE" id="PS51199">
    <property type="entry name" value="SF4_HELICASE"/>
    <property type="match status" value="1"/>
</dbReference>
<keyword evidence="8" id="KW-0238">DNA-binding</keyword>
<keyword evidence="7" id="KW-0067">ATP-binding</keyword>
<dbReference type="InterPro" id="IPR007693">
    <property type="entry name" value="DNA_helicase_DnaB-like_N"/>
</dbReference>
<dbReference type="SUPFAM" id="SSF48024">
    <property type="entry name" value="N-terminal domain of DnaB helicase"/>
    <property type="match status" value="1"/>
</dbReference>
<evidence type="ECO:0000313" key="14">
    <source>
        <dbReference type="Proteomes" id="UP000035503"/>
    </source>
</evidence>
<dbReference type="CDD" id="cd00984">
    <property type="entry name" value="DnaB_C"/>
    <property type="match status" value="1"/>
</dbReference>
<evidence type="ECO:0000259" key="12">
    <source>
        <dbReference type="PROSITE" id="PS51199"/>
    </source>
</evidence>
<name>A0A0G3I5G2_LIBAF</name>
<protein>
    <recommendedName>
        <fullName evidence="10">DNA 5'-3' helicase</fullName>
        <ecNumber evidence="10">5.6.2.3</ecNumber>
    </recommendedName>
</protein>
<reference evidence="13 14" key="1">
    <citation type="journal article" date="2015" name="Genome Announc.">
        <title>Complete Genome Sequence of 'Candidatus Liberibacter africanus,' a Bacterium Associated with Citrus Huanglongbing.</title>
        <authorList>
            <person name="Lin H."/>
            <person name="Pietersen G."/>
            <person name="Han C."/>
            <person name="Read D.A."/>
            <person name="Lou B."/>
            <person name="Gupta G."/>
            <person name="Civerolo E.L."/>
        </authorList>
    </citation>
    <scope>NUCLEOTIDE SEQUENCE [LARGE SCALE GENOMIC DNA]</scope>
    <source>
        <strain evidence="13 14">PTSAPSY</strain>
    </source>
</reference>
<dbReference type="OrthoDB" id="9773982at2"/>
<keyword evidence="2" id="KW-0639">Primosome</keyword>
<keyword evidence="5" id="KW-0378">Hydrolase</keyword>
<evidence type="ECO:0000256" key="11">
    <source>
        <dbReference type="ARBA" id="ARBA00048954"/>
    </source>
</evidence>
<evidence type="ECO:0000256" key="6">
    <source>
        <dbReference type="ARBA" id="ARBA00022806"/>
    </source>
</evidence>
<dbReference type="SUPFAM" id="SSF52540">
    <property type="entry name" value="P-loop containing nucleoside triphosphate hydrolases"/>
    <property type="match status" value="1"/>
</dbReference>
<dbReference type="GO" id="GO:0043139">
    <property type="term" value="F:5'-3' DNA helicase activity"/>
    <property type="evidence" value="ECO:0007669"/>
    <property type="project" value="UniProtKB-EC"/>
</dbReference>
<dbReference type="PATRIC" id="fig|1277257.4.peg.52"/>
<proteinExistence type="inferred from homology"/>
<dbReference type="Proteomes" id="UP000035503">
    <property type="component" value="Chromosome"/>
</dbReference>
<evidence type="ECO:0000256" key="10">
    <source>
        <dbReference type="ARBA" id="ARBA00044969"/>
    </source>
</evidence>
<gene>
    <name evidence="13" type="ORF">G293_00230</name>
</gene>
<keyword evidence="14" id="KW-1185">Reference proteome</keyword>
<dbReference type="GO" id="GO:1990077">
    <property type="term" value="C:primosome complex"/>
    <property type="evidence" value="ECO:0007669"/>
    <property type="project" value="UniProtKB-KW"/>
</dbReference>
<keyword evidence="9" id="KW-0413">Isomerase</keyword>
<evidence type="ECO:0000256" key="9">
    <source>
        <dbReference type="ARBA" id="ARBA00023235"/>
    </source>
</evidence>
<keyword evidence="3" id="KW-0235">DNA replication</keyword>
<evidence type="ECO:0000256" key="2">
    <source>
        <dbReference type="ARBA" id="ARBA00022515"/>
    </source>
</evidence>
<evidence type="ECO:0000313" key="13">
    <source>
        <dbReference type="EMBL" id="AKK19703.1"/>
    </source>
</evidence>